<evidence type="ECO:0000313" key="3">
    <source>
        <dbReference type="EMBL" id="RPB03970.1"/>
    </source>
</evidence>
<keyword evidence="4" id="KW-1185">Reference proteome</keyword>
<reference evidence="3 4" key="1">
    <citation type="journal article" date="2018" name="Nat. Ecol. Evol.">
        <title>Pezizomycetes genomes reveal the molecular basis of ectomycorrhizal truffle lifestyle.</title>
        <authorList>
            <person name="Murat C."/>
            <person name="Payen T."/>
            <person name="Noel B."/>
            <person name="Kuo A."/>
            <person name="Morin E."/>
            <person name="Chen J."/>
            <person name="Kohler A."/>
            <person name="Krizsan K."/>
            <person name="Balestrini R."/>
            <person name="Da Silva C."/>
            <person name="Montanini B."/>
            <person name="Hainaut M."/>
            <person name="Levati E."/>
            <person name="Barry K.W."/>
            <person name="Belfiori B."/>
            <person name="Cichocki N."/>
            <person name="Clum A."/>
            <person name="Dockter R.B."/>
            <person name="Fauchery L."/>
            <person name="Guy J."/>
            <person name="Iotti M."/>
            <person name="Le Tacon F."/>
            <person name="Lindquist E.A."/>
            <person name="Lipzen A."/>
            <person name="Malagnac F."/>
            <person name="Mello A."/>
            <person name="Molinier V."/>
            <person name="Miyauchi S."/>
            <person name="Poulain J."/>
            <person name="Riccioni C."/>
            <person name="Rubini A."/>
            <person name="Sitrit Y."/>
            <person name="Splivallo R."/>
            <person name="Traeger S."/>
            <person name="Wang M."/>
            <person name="Zifcakova L."/>
            <person name="Wipf D."/>
            <person name="Zambonelli A."/>
            <person name="Paolocci F."/>
            <person name="Nowrousian M."/>
            <person name="Ottonello S."/>
            <person name="Baldrian P."/>
            <person name="Spatafora J.W."/>
            <person name="Henrissat B."/>
            <person name="Nagy L.G."/>
            <person name="Aury J.M."/>
            <person name="Wincker P."/>
            <person name="Grigoriev I.V."/>
            <person name="Bonfante P."/>
            <person name="Martin F.M."/>
        </authorList>
    </citation>
    <scope>NUCLEOTIDE SEQUENCE [LARGE SCALE GENOMIC DNA]</scope>
    <source>
        <strain evidence="3 4">120613-1</strain>
    </source>
</reference>
<organism evidence="3 4">
    <name type="scientific">Choiromyces venosus 120613-1</name>
    <dbReference type="NCBI Taxonomy" id="1336337"/>
    <lineage>
        <taxon>Eukaryota</taxon>
        <taxon>Fungi</taxon>
        <taxon>Dikarya</taxon>
        <taxon>Ascomycota</taxon>
        <taxon>Pezizomycotina</taxon>
        <taxon>Pezizomycetes</taxon>
        <taxon>Pezizales</taxon>
        <taxon>Tuberaceae</taxon>
        <taxon>Choiromyces</taxon>
    </lineage>
</organism>
<feature type="chain" id="PRO_5017982829" description="DUF6973 domain-containing protein" evidence="1">
    <location>
        <begin position="21"/>
        <end position="172"/>
    </location>
</feature>
<protein>
    <recommendedName>
        <fullName evidence="2">DUF6973 domain-containing protein</fullName>
    </recommendedName>
</protein>
<evidence type="ECO:0000256" key="1">
    <source>
        <dbReference type="SAM" id="SignalP"/>
    </source>
</evidence>
<feature type="domain" description="DUF6973" evidence="2">
    <location>
        <begin position="55"/>
        <end position="143"/>
    </location>
</feature>
<name>A0A3N4JZZ9_9PEZI</name>
<feature type="signal peptide" evidence="1">
    <location>
        <begin position="1"/>
        <end position="20"/>
    </location>
</feature>
<gene>
    <name evidence="3" type="ORF">L873DRAFT_1825894</name>
</gene>
<dbReference type="AlphaFoldDB" id="A0A3N4JZZ9"/>
<keyword evidence="1" id="KW-0732">Signal</keyword>
<accession>A0A3N4JZZ9</accession>
<evidence type="ECO:0000259" key="2">
    <source>
        <dbReference type="Pfam" id="PF22322"/>
    </source>
</evidence>
<evidence type="ECO:0000313" key="4">
    <source>
        <dbReference type="Proteomes" id="UP000276215"/>
    </source>
</evidence>
<dbReference type="Pfam" id="PF22322">
    <property type="entry name" value="DUF6973"/>
    <property type="match status" value="1"/>
</dbReference>
<dbReference type="Proteomes" id="UP000276215">
    <property type="component" value="Unassembled WGS sequence"/>
</dbReference>
<sequence>MKFLSSISLILIAAAISTNALPTASDSTPASTLIARGYSASGAETSYCMWPSRWIVCNKAKGHATEALTAAQQNFPANTLHNGKGDAFRHCYWNARMTVDMGQDTAKTFADLHEEGGGGPAAEGEMDLANNASGRKFGEEVKSGGGDDGDKYARALAKCKSAANSGVLKVLG</sequence>
<dbReference type="InterPro" id="IPR054246">
    <property type="entry name" value="DUF6973"/>
</dbReference>
<dbReference type="EMBL" id="ML120360">
    <property type="protein sequence ID" value="RPB03970.1"/>
    <property type="molecule type" value="Genomic_DNA"/>
</dbReference>
<dbReference type="OrthoDB" id="9991842at2759"/>
<proteinExistence type="predicted"/>